<name>A0A196SL87_BLAHN</name>
<organism evidence="2 3">
    <name type="scientific">Blastocystis sp. subtype 1 (strain ATCC 50177 / NandII)</name>
    <dbReference type="NCBI Taxonomy" id="478820"/>
    <lineage>
        <taxon>Eukaryota</taxon>
        <taxon>Sar</taxon>
        <taxon>Stramenopiles</taxon>
        <taxon>Bigyra</taxon>
        <taxon>Opalozoa</taxon>
        <taxon>Opalinata</taxon>
        <taxon>Blastocystidae</taxon>
        <taxon>Blastocystis</taxon>
    </lineage>
</organism>
<keyword evidence="3" id="KW-1185">Reference proteome</keyword>
<proteinExistence type="predicted"/>
<comment type="caution">
    <text evidence="2">The sequence shown here is derived from an EMBL/GenBank/DDBJ whole genome shotgun (WGS) entry which is preliminary data.</text>
</comment>
<reference evidence="2 3" key="1">
    <citation type="submission" date="2016-05" db="EMBL/GenBank/DDBJ databases">
        <title>Nuclear genome of Blastocystis sp. subtype 1 NandII.</title>
        <authorList>
            <person name="Gentekaki E."/>
            <person name="Curtis B."/>
            <person name="Stairs C."/>
            <person name="Eme L."/>
            <person name="Herman E."/>
            <person name="Klimes V."/>
            <person name="Arias M.C."/>
            <person name="Elias M."/>
            <person name="Hilliou F."/>
            <person name="Klute M."/>
            <person name="Malik S.-B."/>
            <person name="Pightling A."/>
            <person name="Rachubinski R."/>
            <person name="Salas D."/>
            <person name="Schlacht A."/>
            <person name="Suga H."/>
            <person name="Archibald J."/>
            <person name="Ball S.G."/>
            <person name="Clark G."/>
            <person name="Dacks J."/>
            <person name="Van Der Giezen M."/>
            <person name="Tsaousis A."/>
            <person name="Roger A."/>
        </authorList>
    </citation>
    <scope>NUCLEOTIDE SEQUENCE [LARGE SCALE GENOMIC DNA]</scope>
    <source>
        <strain evidence="3">ATCC 50177 / NandII</strain>
    </source>
</reference>
<evidence type="ECO:0000256" key="1">
    <source>
        <dbReference type="SAM" id="MobiDB-lite"/>
    </source>
</evidence>
<sequence length="364" mass="42083">MEGHRQVQGKKQAMETPFPREELQSLPIAPLQYLTLFSDASFQRKKISDSAVKQLVFTLDEYMKELKKRKDVIESNLRVFSRFEDQLNFRRPRETKDLMRLEKMTEKSSQKAPFTAKTAESAQNDADYETRSTTSDTHPEKSQRSSSPPPWDMSLRSRMHPSQKHFAARTVSQTKVASMKPSTLFTEFWKGIDSIYKPFSREHIQLMLGREKESDESDDCESPPANPLSSMECLLSCLLVPEGDYEEMIKPSKRLRRIESDESVISKAIQHDLVILDECVEEELQSLGMVEPCSKLSACRPNGSIDHELLVLNQSLKECQSELRVLCNSFCSRFLVELETDKEMRRDEEELRYAQNNLYIAHHS</sequence>
<protein>
    <submittedName>
        <fullName evidence="2">Uncharacterized protein</fullName>
    </submittedName>
</protein>
<dbReference type="Proteomes" id="UP000078348">
    <property type="component" value="Unassembled WGS sequence"/>
</dbReference>
<feature type="region of interest" description="Disordered" evidence="1">
    <location>
        <begin position="104"/>
        <end position="157"/>
    </location>
</feature>
<evidence type="ECO:0000313" key="2">
    <source>
        <dbReference type="EMBL" id="OAO17808.1"/>
    </source>
</evidence>
<gene>
    <name evidence="2" type="ORF">AV274_0485</name>
</gene>
<accession>A0A196SL87</accession>
<dbReference type="EMBL" id="LXWW01000017">
    <property type="protein sequence ID" value="OAO17808.1"/>
    <property type="molecule type" value="Genomic_DNA"/>
</dbReference>
<feature type="region of interest" description="Disordered" evidence="1">
    <location>
        <begin position="1"/>
        <end position="21"/>
    </location>
</feature>
<dbReference type="AlphaFoldDB" id="A0A196SL87"/>
<evidence type="ECO:0000313" key="3">
    <source>
        <dbReference type="Proteomes" id="UP000078348"/>
    </source>
</evidence>